<feature type="compositionally biased region" description="Low complexity" evidence="2">
    <location>
        <begin position="180"/>
        <end position="203"/>
    </location>
</feature>
<feature type="region of interest" description="Disordered" evidence="2">
    <location>
        <begin position="559"/>
        <end position="580"/>
    </location>
</feature>
<evidence type="ECO:0000256" key="1">
    <source>
        <dbReference type="ARBA" id="ARBA00009884"/>
    </source>
</evidence>
<evidence type="ECO:0000256" key="2">
    <source>
        <dbReference type="SAM" id="MobiDB-lite"/>
    </source>
</evidence>
<accession>A0ABR4N872</accession>
<dbReference type="InterPro" id="IPR001619">
    <property type="entry name" value="Sec1-like"/>
</dbReference>
<dbReference type="InterPro" id="IPR027482">
    <property type="entry name" value="Sec1-like_dom2"/>
</dbReference>
<comment type="similarity">
    <text evidence="1">Belongs to the STXBP/unc-18/SEC1 family.</text>
</comment>
<evidence type="ECO:0000313" key="4">
    <source>
        <dbReference type="Proteomes" id="UP001527925"/>
    </source>
</evidence>
<gene>
    <name evidence="3" type="primary">SCFD2</name>
    <name evidence="3" type="ORF">HK105_204846</name>
</gene>
<proteinExistence type="inferred from homology"/>
<comment type="caution">
    <text evidence="3">The sequence shown here is derived from an EMBL/GenBank/DDBJ whole genome shotgun (WGS) entry which is preliminary data.</text>
</comment>
<protein>
    <submittedName>
        <fullName evidence="3">Sec1 domain-containing protein 2</fullName>
    </submittedName>
</protein>
<organism evidence="3 4">
    <name type="scientific">Polyrhizophydium stewartii</name>
    <dbReference type="NCBI Taxonomy" id="2732419"/>
    <lineage>
        <taxon>Eukaryota</taxon>
        <taxon>Fungi</taxon>
        <taxon>Fungi incertae sedis</taxon>
        <taxon>Chytridiomycota</taxon>
        <taxon>Chytridiomycota incertae sedis</taxon>
        <taxon>Chytridiomycetes</taxon>
        <taxon>Rhizophydiales</taxon>
        <taxon>Rhizophydiales incertae sedis</taxon>
        <taxon>Polyrhizophydium</taxon>
    </lineage>
</organism>
<name>A0ABR4N872_9FUNG</name>
<dbReference type="Gene3D" id="3.40.50.1910">
    <property type="match status" value="1"/>
</dbReference>
<dbReference type="InterPro" id="IPR036045">
    <property type="entry name" value="Sec1-like_sf"/>
</dbReference>
<dbReference type="Proteomes" id="UP001527925">
    <property type="component" value="Unassembled WGS sequence"/>
</dbReference>
<evidence type="ECO:0000313" key="3">
    <source>
        <dbReference type="EMBL" id="KAL2915661.1"/>
    </source>
</evidence>
<dbReference type="SUPFAM" id="SSF56815">
    <property type="entry name" value="Sec1/munc18-like (SM) proteins"/>
    <property type="match status" value="1"/>
</dbReference>
<feature type="region of interest" description="Disordered" evidence="2">
    <location>
        <begin position="180"/>
        <end position="212"/>
    </location>
</feature>
<keyword evidence="4" id="KW-1185">Reference proteome</keyword>
<dbReference type="EMBL" id="JADGIZ020000022">
    <property type="protein sequence ID" value="KAL2915661.1"/>
    <property type="molecule type" value="Genomic_DNA"/>
</dbReference>
<dbReference type="PANTHER" id="PTHR11679">
    <property type="entry name" value="VESICLE PROTEIN SORTING-ASSOCIATED"/>
    <property type="match status" value="1"/>
</dbReference>
<sequence length="662" mass="70843">MDLLSVAVTAWDACGAALRGAAVFADEAFAAVAACPAEPDAVVLLVSAHLSRSADHIRAVLLSHPYTSCCIVTPIAEALHTIEVAADPSLVGVWSNAAADSSPSGQHPQSQPQGYYATVETKLVEWMAESALAHGRSLDRAPVASIMHQPLCYSIVTNGLFLLPQSASFFPPLASQSGGSPAARAASPVSGSNISIDSSPPISGRTSRTGSYDDVRGAEEIFAIGSASRQIARAIISQSVSSRRRTAERSAALILVDRTHDLAAPTMHSDCLLDQIWSVLPRQTPKSIQVVASPQFMVSDNDPGSVPHGPRLSLAHGMDSDAMDFISVLLQLGQKEGLVATRRRLLDVLARELPDSPRPKALGRVTTEQLESLACNLRGQHALWFRREGMLKYLTAAVESSIEAPKFKWDELSSIERVLIQSFTETYDSSSMAQQLRDLLVQFVHAKQQHQQTAGIVTAKEVLMLMLYCYSLLGDTASISARDEATLQEALFKAMMASSNSANARAIQGWVARAFSQLRLVSQARAGQTRFRDVLAPHQQPPYDPLLVQIGRAAVQPPEAQLAHGAQHDPQGQSSADGWTHVPYGGTLGSVMSGFSRLLGGAPQKPHPSHHPTVILVVLGGITFQEAGRVRDELAARGHTAIVGSTNIATTDTIMAQLFKAR</sequence>
<reference evidence="3 4" key="1">
    <citation type="submission" date="2023-09" db="EMBL/GenBank/DDBJ databases">
        <title>Pangenome analysis of Batrachochytrium dendrobatidis and related Chytrids.</title>
        <authorList>
            <person name="Yacoub M.N."/>
            <person name="Stajich J.E."/>
            <person name="James T.Y."/>
        </authorList>
    </citation>
    <scope>NUCLEOTIDE SEQUENCE [LARGE SCALE GENOMIC DNA]</scope>
    <source>
        <strain evidence="3 4">JEL0888</strain>
    </source>
</reference>